<dbReference type="SUPFAM" id="SSF102114">
    <property type="entry name" value="Radical SAM enzymes"/>
    <property type="match status" value="1"/>
</dbReference>
<keyword evidence="2 6" id="KW-0949">S-adenosyl-L-methionine</keyword>
<dbReference type="InterPro" id="IPR058240">
    <property type="entry name" value="rSAM_sf"/>
</dbReference>
<gene>
    <name evidence="9" type="ORF">CALK_1696</name>
</gene>
<dbReference type="SFLD" id="SFLDG01069">
    <property type="entry name" value="UPF0313"/>
    <property type="match status" value="1"/>
</dbReference>
<dbReference type="OrthoDB" id="9803479at2"/>
<dbReference type="STRING" id="1313304.CALK_1696"/>
<dbReference type="InterPro" id="IPR007197">
    <property type="entry name" value="rSAM"/>
</dbReference>
<dbReference type="PROSITE" id="PS51918">
    <property type="entry name" value="RADICAL_SAM"/>
    <property type="match status" value="1"/>
</dbReference>
<keyword evidence="10" id="KW-1185">Reference proteome</keyword>
<evidence type="ECO:0000256" key="6">
    <source>
        <dbReference type="HAMAP-Rule" id="MF_01251"/>
    </source>
</evidence>
<dbReference type="InterPro" id="IPR013704">
    <property type="entry name" value="UPF0313_N"/>
</dbReference>
<feature type="binding site" evidence="6">
    <location>
        <position position="318"/>
    </location>
    <ligand>
        <name>[4Fe-4S] cluster</name>
        <dbReference type="ChEBI" id="CHEBI:49883"/>
        <note>4Fe-4S-S-AdoMet</note>
    </ligand>
</feature>
<evidence type="ECO:0000256" key="3">
    <source>
        <dbReference type="ARBA" id="ARBA00022723"/>
    </source>
</evidence>
<dbReference type="RefSeq" id="WP_022637136.1">
    <property type="nucleotide sequence ID" value="NZ_ASJR01000014.1"/>
</dbReference>
<dbReference type="HAMAP" id="MF_01251">
    <property type="entry name" value="UPF0313"/>
    <property type="match status" value="1"/>
</dbReference>
<dbReference type="Proteomes" id="UP000017148">
    <property type="component" value="Unassembled WGS sequence"/>
</dbReference>
<feature type="domain" description="Radical SAM core" evidence="8">
    <location>
        <begin position="297"/>
        <end position="569"/>
    </location>
</feature>
<evidence type="ECO:0000259" key="8">
    <source>
        <dbReference type="PROSITE" id="PS51918"/>
    </source>
</evidence>
<dbReference type="PANTHER" id="PTHR32331:SF0">
    <property type="entry name" value="UPF0313 PROTEIN YGIQ"/>
    <property type="match status" value="1"/>
</dbReference>
<keyword evidence="1 6" id="KW-0004">4Fe-4S</keyword>
<sequence length="600" mass="67619">MKNTTSFLPTTASEHPQGAGTPFDFVIISGDAYVDHPSFGAALIGRVVQSCGYSVGIIPQPDWHDPQSFRVLGRPRVAFLISAGNMDSMVSNYTSAGKPRRRDSFSPGGRGGRRPDRATLVYTTMAKQAYKGVATIIGGVEASLRRMGHYDYWSNRVRHSILQDAKADMLLYGMAEPALLELLRRLRHGEELRSIEDLRGSVINRAVVPAHARSYISLPSFSSIRQDRHAYGRSFLVQAEENDPFRGRGLIEKDGARFIIQNPPAHPLTTKELDDFAELPYTRRWHPMYTHAGGVPALKEVQFSLLKSRGCFGACSFCAITFHQGRYIRSRSEESLVREACHLRDDPDFKGIIHDVGGPTANFTHPSCDGQEERGLCKKRHCLYPTPCKKLRVDHRSYLSLLRRLRALPGIKRVFIRSGIRYDYLCADPDKNFFSDLVKYHVSGRLKVAPEHCDPEVLACMGKPSISVFETFHRQYRQYTAAAGKKQYLVPYFISSHPGATLHHAIALAEYMRDAHLRVDQVQDFLPTPATLSTTMYYTGIDPRTGKSVYVPRNAREKRLQRALLQYYKKENAPLVREALRKAGRHDLIGRGKRCLVGRG</sequence>
<comment type="cofactor">
    <cofactor evidence="6">
        <name>[4Fe-4S] cluster</name>
        <dbReference type="ChEBI" id="CHEBI:49883"/>
    </cofactor>
    <text evidence="6">Binds 1 [4Fe-4S] cluster. The cluster is coordinated with 3 cysteines and an exchangeable S-adenosyl-L-methionine.</text>
</comment>
<dbReference type="InterPro" id="IPR024560">
    <property type="entry name" value="UPF0313_C"/>
</dbReference>
<dbReference type="SFLD" id="SFLDS00029">
    <property type="entry name" value="Radical_SAM"/>
    <property type="match status" value="1"/>
</dbReference>
<evidence type="ECO:0000256" key="4">
    <source>
        <dbReference type="ARBA" id="ARBA00023004"/>
    </source>
</evidence>
<dbReference type="InterPro" id="IPR022946">
    <property type="entry name" value="UPF0313"/>
</dbReference>
<evidence type="ECO:0000313" key="9">
    <source>
        <dbReference type="EMBL" id="ERP31351.1"/>
    </source>
</evidence>
<evidence type="ECO:0000313" key="10">
    <source>
        <dbReference type="Proteomes" id="UP000017148"/>
    </source>
</evidence>
<feature type="region of interest" description="Disordered" evidence="7">
    <location>
        <begin position="91"/>
        <end position="116"/>
    </location>
</feature>
<name>U7D727_9BACT</name>
<dbReference type="Pfam" id="PF11842">
    <property type="entry name" value="DUF3362"/>
    <property type="match status" value="1"/>
</dbReference>
<dbReference type="eggNOG" id="COG1032">
    <property type="taxonomic scope" value="Bacteria"/>
</dbReference>
<dbReference type="GO" id="GO:0003824">
    <property type="term" value="F:catalytic activity"/>
    <property type="evidence" value="ECO:0007669"/>
    <property type="project" value="InterPro"/>
</dbReference>
<accession>U7D727</accession>
<feature type="binding site" evidence="6">
    <location>
        <position position="311"/>
    </location>
    <ligand>
        <name>[4Fe-4S] cluster</name>
        <dbReference type="ChEBI" id="CHEBI:49883"/>
        <note>4Fe-4S-S-AdoMet</note>
    </ligand>
</feature>
<dbReference type="GO" id="GO:0005506">
    <property type="term" value="F:iron ion binding"/>
    <property type="evidence" value="ECO:0007669"/>
    <property type="project" value="UniProtKB-UniRule"/>
</dbReference>
<evidence type="ECO:0000256" key="1">
    <source>
        <dbReference type="ARBA" id="ARBA00022485"/>
    </source>
</evidence>
<dbReference type="SMART" id="SM00729">
    <property type="entry name" value="Elp3"/>
    <property type="match status" value="1"/>
</dbReference>
<comment type="similarity">
    <text evidence="6">Belongs to the UPF0313 family.</text>
</comment>
<keyword evidence="5 6" id="KW-0411">Iron-sulfur</keyword>
<dbReference type="Gene3D" id="3.80.30.20">
    <property type="entry name" value="tm_1862 like domain"/>
    <property type="match status" value="1"/>
</dbReference>
<proteinExistence type="inferred from homology"/>
<comment type="caution">
    <text evidence="9">The sequence shown here is derived from an EMBL/GenBank/DDBJ whole genome shotgun (WGS) entry which is preliminary data.</text>
</comment>
<dbReference type="PANTHER" id="PTHR32331">
    <property type="entry name" value="UPF0313 PROTEIN YGIQ"/>
    <property type="match status" value="1"/>
</dbReference>
<dbReference type="NCBIfam" id="TIGR03904">
    <property type="entry name" value="SAM_YgiQ"/>
    <property type="match status" value="1"/>
</dbReference>
<dbReference type="InterPro" id="IPR006638">
    <property type="entry name" value="Elp3/MiaA/NifB-like_rSAM"/>
</dbReference>
<evidence type="ECO:0000256" key="7">
    <source>
        <dbReference type="SAM" id="MobiDB-lite"/>
    </source>
</evidence>
<feature type="binding site" evidence="6">
    <location>
        <position position="315"/>
    </location>
    <ligand>
        <name>[4Fe-4S] cluster</name>
        <dbReference type="ChEBI" id="CHEBI:49883"/>
        <note>4Fe-4S-S-AdoMet</note>
    </ligand>
</feature>
<dbReference type="PATRIC" id="fig|1313304.3.peg.1611"/>
<reference evidence="9 10" key="1">
    <citation type="journal article" date="2013" name="Environ. Microbiol.">
        <title>Genome analysis of Chitinivibrio alkaliphilus gen. nov., sp. nov., a novel extremely haloalkaliphilic anaerobic chitinolytic bacterium from the candidate phylum Termite Group 3.</title>
        <authorList>
            <person name="Sorokin D.Y."/>
            <person name="Gumerov V.M."/>
            <person name="Rakitin A.L."/>
            <person name="Beletsky A.V."/>
            <person name="Damste J.S."/>
            <person name="Muyzer G."/>
            <person name="Mardanov A.V."/>
            <person name="Ravin N.V."/>
        </authorList>
    </citation>
    <scope>NUCLEOTIDE SEQUENCE [LARGE SCALE GENOMIC DNA]</scope>
    <source>
        <strain evidence="9 10">ACht1</strain>
    </source>
</reference>
<keyword evidence="4 6" id="KW-0408">Iron</keyword>
<evidence type="ECO:0000256" key="5">
    <source>
        <dbReference type="ARBA" id="ARBA00023014"/>
    </source>
</evidence>
<evidence type="ECO:0000256" key="2">
    <source>
        <dbReference type="ARBA" id="ARBA00022691"/>
    </source>
</evidence>
<dbReference type="AlphaFoldDB" id="U7D727"/>
<dbReference type="InterPro" id="IPR023404">
    <property type="entry name" value="rSAM_horseshoe"/>
</dbReference>
<dbReference type="EMBL" id="ASJR01000014">
    <property type="protein sequence ID" value="ERP31351.1"/>
    <property type="molecule type" value="Genomic_DNA"/>
</dbReference>
<organism evidence="9 10">
    <name type="scientific">Chitinivibrio alkaliphilus ACht1</name>
    <dbReference type="NCBI Taxonomy" id="1313304"/>
    <lineage>
        <taxon>Bacteria</taxon>
        <taxon>Pseudomonadati</taxon>
        <taxon>Fibrobacterota</taxon>
        <taxon>Chitinivibrionia</taxon>
        <taxon>Chitinivibrionales</taxon>
        <taxon>Chitinivibrionaceae</taxon>
        <taxon>Chitinivibrio</taxon>
    </lineage>
</organism>
<keyword evidence="3 6" id="KW-0479">Metal-binding</keyword>
<dbReference type="Pfam" id="PF08497">
    <property type="entry name" value="Radical_SAM_N"/>
    <property type="match status" value="1"/>
</dbReference>
<dbReference type="SFLD" id="SFLDG01082">
    <property type="entry name" value="B12-binding_domain_containing"/>
    <property type="match status" value="1"/>
</dbReference>
<dbReference type="GO" id="GO:0051539">
    <property type="term" value="F:4 iron, 4 sulfur cluster binding"/>
    <property type="evidence" value="ECO:0007669"/>
    <property type="project" value="UniProtKB-KW"/>
</dbReference>
<protein>
    <submittedName>
        <fullName evidence="9">Radical SAM domain-containing protein</fullName>
    </submittedName>
</protein>